<comment type="subunit">
    <text evidence="5">Heterodimer of an alpha and a beta chain.</text>
</comment>
<evidence type="ECO:0000256" key="4">
    <source>
        <dbReference type="ARBA" id="ARBA00023268"/>
    </source>
</evidence>
<dbReference type="PANTHER" id="PTHR23100">
    <property type="entry name" value="ARGININE BIOSYNTHESIS BIFUNCTIONAL PROTEIN ARGJ"/>
    <property type="match status" value="1"/>
</dbReference>
<dbReference type="GO" id="GO:0004042">
    <property type="term" value="F:L-glutamate N-acetyltransferase activity"/>
    <property type="evidence" value="ECO:0007669"/>
    <property type="project" value="UniProtKB-UniRule"/>
</dbReference>
<keyword evidence="3 5" id="KW-0496">Mitochondrion</keyword>
<comment type="pathway">
    <text evidence="5">Amino-acid biosynthesis; L-arginine biosynthesis; L-ornithine and N-acetyl-L-glutamate from L-glutamate and N(2)-acetyl-L-ornithine (cyclic): step 1/1.</text>
</comment>
<dbReference type="EC" id="2.3.1.35" evidence="5"/>
<evidence type="ECO:0000313" key="7">
    <source>
        <dbReference type="Proteomes" id="UP000698800"/>
    </source>
</evidence>
<feature type="binding site" evidence="5">
    <location>
        <position position="202"/>
    </location>
    <ligand>
        <name>substrate</name>
    </ligand>
</feature>
<dbReference type="SUPFAM" id="SSF56266">
    <property type="entry name" value="DmpA/ArgJ-like"/>
    <property type="match status" value="1"/>
</dbReference>
<name>A0A9P8I878_9PEZI</name>
<feature type="site" description="Involved in the stabilization of negative charge on the oxyanion by the formation of the oxyanion hole" evidence="5">
    <location>
        <position position="163"/>
    </location>
</feature>
<comment type="caution">
    <text evidence="5">Lacks conserved residue(s) required for the propagation of feature annotation.</text>
</comment>
<dbReference type="Pfam" id="PF01960">
    <property type="entry name" value="ArgJ"/>
    <property type="match status" value="1"/>
</dbReference>
<dbReference type="GO" id="GO:0006526">
    <property type="term" value="P:L-arginine biosynthetic process"/>
    <property type="evidence" value="ECO:0007669"/>
    <property type="project" value="UniProtKB-UniRule"/>
</dbReference>
<dbReference type="EMBL" id="JAGHQL010000107">
    <property type="protein sequence ID" value="KAH0538479.1"/>
    <property type="molecule type" value="Genomic_DNA"/>
</dbReference>
<dbReference type="GO" id="GO:0004358">
    <property type="term" value="F:L-glutamate N-acetyltransferase activity, acting on acetyl-L-ornithine as donor"/>
    <property type="evidence" value="ECO:0007669"/>
    <property type="project" value="UniProtKB-UniRule"/>
</dbReference>
<comment type="similarity">
    <text evidence="5">Belongs to the ArgJ family.</text>
</comment>
<gene>
    <name evidence="6" type="ORF">FGG08_004928</name>
</gene>
<dbReference type="PANTHER" id="PTHR23100:SF0">
    <property type="entry name" value="ARGININE BIOSYNTHESIS BIFUNCTIONAL PROTEIN ARGJ, MITOCHONDRIAL"/>
    <property type="match status" value="1"/>
</dbReference>
<dbReference type="HAMAP" id="MF_01106">
    <property type="entry name" value="ArgJ"/>
    <property type="match status" value="1"/>
</dbReference>
<dbReference type="InterPro" id="IPR016117">
    <property type="entry name" value="ArgJ-like_dom_sf"/>
</dbReference>
<feature type="chain" id="PRO_5040552580" description="Arginine biosynthesis bifunctional protein ArgJ beta chain" evidence="5">
    <location>
        <begin position="242"/>
        <end position="313"/>
    </location>
</feature>
<dbReference type="GO" id="GO:0005759">
    <property type="term" value="C:mitochondrial matrix"/>
    <property type="evidence" value="ECO:0007669"/>
    <property type="project" value="UniProtKB-SubCell"/>
</dbReference>
<feature type="binding site" evidence="5">
    <location>
        <position position="242"/>
    </location>
    <ligand>
        <name>substrate</name>
    </ligand>
</feature>
<comment type="catalytic activity">
    <reaction evidence="5">
        <text>L-glutamate + acetyl-CoA = N-acetyl-L-glutamate + CoA + H(+)</text>
        <dbReference type="Rhea" id="RHEA:24292"/>
        <dbReference type="ChEBI" id="CHEBI:15378"/>
        <dbReference type="ChEBI" id="CHEBI:29985"/>
        <dbReference type="ChEBI" id="CHEBI:44337"/>
        <dbReference type="ChEBI" id="CHEBI:57287"/>
        <dbReference type="ChEBI" id="CHEBI:57288"/>
        <dbReference type="EC" id="2.3.1.1"/>
    </reaction>
</comment>
<dbReference type="Proteomes" id="UP000698800">
    <property type="component" value="Unassembled WGS sequence"/>
</dbReference>
<dbReference type="InterPro" id="IPR002813">
    <property type="entry name" value="Arg_biosynth_ArgJ"/>
</dbReference>
<feature type="site" description="Cleavage; by autolysis" evidence="5">
    <location>
        <begin position="241"/>
        <end position="242"/>
    </location>
</feature>
<evidence type="ECO:0000256" key="2">
    <source>
        <dbReference type="ARBA" id="ARBA00022605"/>
    </source>
</evidence>
<dbReference type="Gene3D" id="3.30.2330.10">
    <property type="entry name" value="arginine biosynthesis bifunctional protein suprefamily"/>
    <property type="match status" value="1"/>
</dbReference>
<dbReference type="AlphaFoldDB" id="A0A9P8I878"/>
<reference evidence="6" key="1">
    <citation type="submission" date="2021-03" db="EMBL/GenBank/DDBJ databases">
        <title>Comparative genomics and phylogenomic investigation of the class Geoglossomycetes provide insights into ecological specialization and systematics.</title>
        <authorList>
            <person name="Melie T."/>
            <person name="Pirro S."/>
            <person name="Miller A.N."/>
            <person name="Quandt A."/>
        </authorList>
    </citation>
    <scope>NUCLEOTIDE SEQUENCE</scope>
    <source>
        <strain evidence="6">GBOQ0MN5Z8</strain>
    </source>
</reference>
<keyword evidence="5" id="KW-0068">Autocatalytic cleavage</keyword>
<evidence type="ECO:0000313" key="6">
    <source>
        <dbReference type="EMBL" id="KAH0538479.1"/>
    </source>
</evidence>
<keyword evidence="4 5" id="KW-0511">Multifunctional enzyme</keyword>
<keyword evidence="5" id="KW-0012">Acyltransferase</keyword>
<feature type="site" description="Involved in the stabilization of negative charge on the oxyanion by the formation of the oxyanion hole" evidence="5">
    <location>
        <position position="164"/>
    </location>
</feature>
<keyword evidence="2 5" id="KW-0028">Amino-acid biosynthesis</keyword>
<comment type="pathway">
    <text evidence="5">Amino-acid biosynthesis; L-arginine biosynthesis; N(2)-acetyl-L-ornithine from L-glutamate: step 1/4.</text>
</comment>
<keyword evidence="7" id="KW-1185">Reference proteome</keyword>
<comment type="function">
    <text evidence="5">Catalyzes two activities which are involved in the cyclic version of arginine biosynthesis: the synthesis of acetylglutamate from glutamate and acetyl-CoA, and of ornithine by transacetylation between acetylornithine and glutamate.</text>
</comment>
<accession>A0A9P8I878</accession>
<keyword evidence="5" id="KW-0808">Transferase</keyword>
<dbReference type="OrthoDB" id="2017946at2759"/>
<sequence>MALRPYGFVTTLICNKPARIQIRYFSNFNMYGNSPIPANKQRFVPTSGTYPEEFLVGSTSIGIKPASEPQPDLILVASEKPSCGAAVFTKNEFPVVSIMVTRDLVRKTKGHGLRGVVANSWCANTLAGEAGLEEAVAMSKEADKYVSGETGKEQGSSVMVMHTGAGGQRLPINDIIKNVPKLYQGMGKSQEHWLEAAESICTSDTFPKVASCTFTFPSSPNTTFSIAGITTGAGMTHPNMATTLGIICTDAPVTPTALQQLLSTAADKSYNCISIEGDASMNDMVAMPANGATGATGGTEINVHPSAALQSDD</sequence>
<organism evidence="6 7">
    <name type="scientific">Glutinoglossum americanum</name>
    <dbReference type="NCBI Taxonomy" id="1670608"/>
    <lineage>
        <taxon>Eukaryota</taxon>
        <taxon>Fungi</taxon>
        <taxon>Dikarya</taxon>
        <taxon>Ascomycota</taxon>
        <taxon>Pezizomycotina</taxon>
        <taxon>Geoglossomycetes</taxon>
        <taxon>Geoglossales</taxon>
        <taxon>Geoglossaceae</taxon>
        <taxon>Glutinoglossum</taxon>
    </lineage>
</organism>
<feature type="chain" id="PRO_5040552581" description="Arginine biosynthesis bifunctional protein ArgJ alpha chain" evidence="5">
    <location>
        <begin position="1"/>
        <end position="241"/>
    </location>
</feature>
<proteinExistence type="inferred from homology"/>
<keyword evidence="1 5" id="KW-0055">Arginine biosynthesis</keyword>
<comment type="caution">
    <text evidence="6">The sequence shown here is derived from an EMBL/GenBank/DDBJ whole genome shotgun (WGS) entry which is preliminary data.</text>
</comment>
<evidence type="ECO:0000256" key="1">
    <source>
        <dbReference type="ARBA" id="ARBA00022571"/>
    </source>
</evidence>
<feature type="active site" description="Nucleophile" evidence="5">
    <location>
        <position position="242"/>
    </location>
</feature>
<dbReference type="EC" id="2.3.1.1" evidence="5"/>
<comment type="PTM">
    <text evidence="5">The alpha and beta chains are autoproteolytically processed from a single precursor protein within the mitochondrion.</text>
</comment>
<dbReference type="GO" id="GO:0006592">
    <property type="term" value="P:ornithine biosynthetic process"/>
    <property type="evidence" value="ECO:0007669"/>
    <property type="project" value="TreeGrafter"/>
</dbReference>
<comment type="subcellular location">
    <subcellularLocation>
        <location evidence="5">Mitochondrion matrix</location>
    </subcellularLocation>
</comment>
<evidence type="ECO:0000256" key="5">
    <source>
        <dbReference type="HAMAP-Rule" id="MF_03124"/>
    </source>
</evidence>
<comment type="catalytic activity">
    <reaction evidence="5">
        <text>N(2)-acetyl-L-ornithine + L-glutamate = N-acetyl-L-glutamate + L-ornithine</text>
        <dbReference type="Rhea" id="RHEA:15349"/>
        <dbReference type="ChEBI" id="CHEBI:29985"/>
        <dbReference type="ChEBI" id="CHEBI:44337"/>
        <dbReference type="ChEBI" id="CHEBI:46911"/>
        <dbReference type="ChEBI" id="CHEBI:57805"/>
        <dbReference type="EC" id="2.3.1.35"/>
    </reaction>
</comment>
<dbReference type="Gene3D" id="3.60.70.12">
    <property type="entry name" value="L-amino peptidase D-ALA esterase/amidase"/>
    <property type="match status" value="1"/>
</dbReference>
<protein>
    <recommendedName>
        <fullName evidence="5">Arginine biosynthesis bifunctional protein ArgJ, mitochondrial</fullName>
    </recommendedName>
    <domain>
        <recommendedName>
            <fullName evidence="5">Glutamate N-acetyltransferase</fullName>
            <shortName evidence="5">GAT</shortName>
            <ecNumber evidence="5">2.3.1.35</ecNumber>
        </recommendedName>
        <alternativeName>
            <fullName evidence="5">Ornithine acetyltransferase</fullName>
            <shortName evidence="5">OATase</shortName>
        </alternativeName>
        <alternativeName>
            <fullName evidence="5">Ornithine transacetylase</fullName>
        </alternativeName>
    </domain>
    <domain>
        <recommendedName>
            <fullName evidence="5">Amino-acid acetyltransferase</fullName>
            <ecNumber evidence="5">2.3.1.1</ecNumber>
        </recommendedName>
        <alternativeName>
            <fullName evidence="5">N-acetylglutamate synthase</fullName>
            <shortName evidence="5">AGS</shortName>
        </alternativeName>
    </domain>
    <component>
        <recommendedName>
            <fullName evidence="5">Arginine biosynthesis bifunctional protein ArgJ alpha chain</fullName>
        </recommendedName>
    </component>
    <component>
        <recommendedName>
            <fullName evidence="5">Arginine biosynthesis bifunctional protein ArgJ beta chain</fullName>
        </recommendedName>
    </component>
</protein>
<evidence type="ECO:0000256" key="3">
    <source>
        <dbReference type="ARBA" id="ARBA00023128"/>
    </source>
</evidence>